<comment type="caution">
    <text evidence="2">The sequence shown here is derived from an EMBL/GenBank/DDBJ whole genome shotgun (WGS) entry which is preliminary data.</text>
</comment>
<dbReference type="RefSeq" id="WP_192396289.1">
    <property type="nucleotide sequence ID" value="NZ_CAJHIU010000003.1"/>
</dbReference>
<protein>
    <submittedName>
        <fullName evidence="2">Uncharacterized protein</fullName>
    </submittedName>
</protein>
<evidence type="ECO:0000313" key="3">
    <source>
        <dbReference type="Proteomes" id="UP000641152"/>
    </source>
</evidence>
<name>A0ABR9DKU8_9GAMM</name>
<dbReference type="Proteomes" id="UP000641152">
    <property type="component" value="Unassembled WGS sequence"/>
</dbReference>
<dbReference type="EMBL" id="JACXST010000003">
    <property type="protein sequence ID" value="MBD9363635.1"/>
    <property type="molecule type" value="Genomic_DNA"/>
</dbReference>
<keyword evidence="3" id="KW-1185">Reference proteome</keyword>
<keyword evidence="1" id="KW-0812">Transmembrane</keyword>
<reference evidence="2 3" key="1">
    <citation type="submission" date="2020-09" db="EMBL/GenBank/DDBJ databases">
        <title>Methylomonas albis sp. nov. and Methylomonas fluvii sp. nov.: Two cold-adapted methanotrophs from the River Elbe and an amended description of Methylovulum psychrotolerans strain Eb1.</title>
        <authorList>
            <person name="Bussmann I.K."/>
            <person name="Klings K.-W."/>
            <person name="Warnstedt J."/>
            <person name="Hoppert M."/>
            <person name="Saborowski A."/>
            <person name="Horn F."/>
            <person name="Liebner S."/>
        </authorList>
    </citation>
    <scope>NUCLEOTIDE SEQUENCE [LARGE SCALE GENOMIC DNA]</scope>
    <source>
        <strain evidence="2 3">EbB</strain>
    </source>
</reference>
<feature type="transmembrane region" description="Helical" evidence="1">
    <location>
        <begin position="68"/>
        <end position="92"/>
    </location>
</feature>
<feature type="transmembrane region" description="Helical" evidence="1">
    <location>
        <begin position="6"/>
        <end position="24"/>
    </location>
</feature>
<keyword evidence="1" id="KW-1133">Transmembrane helix</keyword>
<evidence type="ECO:0000313" key="2">
    <source>
        <dbReference type="EMBL" id="MBD9363635.1"/>
    </source>
</evidence>
<sequence length="131" mass="14530">MEILLIGAVLMIFAILLSAWLMTFARWFPVKGIDGEFLKDYKTLIRAHVDFALMALFCLGFYGTKVPLPVTACWLVVIGGLTNPGVFVVAAFDPDFWSKPIWRIYSALSFVVTTLGFGWIGLTLLNHALSA</sequence>
<accession>A0ABR9DKU8</accession>
<organism evidence="2 3">
    <name type="scientific">Methylomonas fluvii</name>
    <dbReference type="NCBI Taxonomy" id="1854564"/>
    <lineage>
        <taxon>Bacteria</taxon>
        <taxon>Pseudomonadati</taxon>
        <taxon>Pseudomonadota</taxon>
        <taxon>Gammaproteobacteria</taxon>
        <taxon>Methylococcales</taxon>
        <taxon>Methylococcaceae</taxon>
        <taxon>Methylomonas</taxon>
    </lineage>
</organism>
<gene>
    <name evidence="2" type="ORF">EBB_24735</name>
</gene>
<proteinExistence type="predicted"/>
<evidence type="ECO:0000256" key="1">
    <source>
        <dbReference type="SAM" id="Phobius"/>
    </source>
</evidence>
<feature type="transmembrane region" description="Helical" evidence="1">
    <location>
        <begin position="44"/>
        <end position="62"/>
    </location>
</feature>
<feature type="transmembrane region" description="Helical" evidence="1">
    <location>
        <begin position="104"/>
        <end position="125"/>
    </location>
</feature>
<keyword evidence="1" id="KW-0472">Membrane</keyword>